<feature type="transmembrane region" description="Helical" evidence="8">
    <location>
        <begin position="518"/>
        <end position="541"/>
    </location>
</feature>
<protein>
    <recommendedName>
        <fullName evidence="6">Transporter</fullName>
    </recommendedName>
</protein>
<reference evidence="9 10" key="1">
    <citation type="submission" date="2011-02" db="EMBL/GenBank/DDBJ databases">
        <title>The Genome Sequence of Sphaeroforma arctica JP610.</title>
        <authorList>
            <consortium name="The Broad Institute Genome Sequencing Platform"/>
            <person name="Russ C."/>
            <person name="Cuomo C."/>
            <person name="Young S.K."/>
            <person name="Zeng Q."/>
            <person name="Gargeya S."/>
            <person name="Alvarado L."/>
            <person name="Berlin A."/>
            <person name="Chapman S.B."/>
            <person name="Chen Z."/>
            <person name="Freedman E."/>
            <person name="Gellesch M."/>
            <person name="Goldberg J."/>
            <person name="Griggs A."/>
            <person name="Gujja S."/>
            <person name="Heilman E."/>
            <person name="Heiman D."/>
            <person name="Howarth C."/>
            <person name="Mehta T."/>
            <person name="Neiman D."/>
            <person name="Pearson M."/>
            <person name="Roberts A."/>
            <person name="Saif S."/>
            <person name="Shea T."/>
            <person name="Shenoy N."/>
            <person name="Sisk P."/>
            <person name="Stolte C."/>
            <person name="Sykes S."/>
            <person name="White J."/>
            <person name="Yandava C."/>
            <person name="Burger G."/>
            <person name="Gray M.W."/>
            <person name="Holland P.W.H."/>
            <person name="King N."/>
            <person name="Lang F.B.F."/>
            <person name="Roger A.J."/>
            <person name="Ruiz-Trillo I."/>
            <person name="Haas B."/>
            <person name="Nusbaum C."/>
            <person name="Birren B."/>
        </authorList>
    </citation>
    <scope>NUCLEOTIDE SEQUENCE [LARGE SCALE GENOMIC DNA]</scope>
    <source>
        <strain evidence="9 10">JP610</strain>
    </source>
</reference>
<dbReference type="GO" id="GO:0015293">
    <property type="term" value="F:symporter activity"/>
    <property type="evidence" value="ECO:0007669"/>
    <property type="project" value="UniProtKB-KW"/>
</dbReference>
<dbReference type="InterPro" id="IPR037272">
    <property type="entry name" value="SNS_sf"/>
</dbReference>
<evidence type="ECO:0000256" key="5">
    <source>
        <dbReference type="ARBA" id="ARBA00023136"/>
    </source>
</evidence>
<feature type="transmembrane region" description="Helical" evidence="8">
    <location>
        <begin position="131"/>
        <end position="155"/>
    </location>
</feature>
<dbReference type="NCBIfam" id="NF037979">
    <property type="entry name" value="Na_transp"/>
    <property type="match status" value="1"/>
</dbReference>
<dbReference type="RefSeq" id="XP_014151359.1">
    <property type="nucleotide sequence ID" value="XM_014295884.1"/>
</dbReference>
<evidence type="ECO:0000313" key="9">
    <source>
        <dbReference type="EMBL" id="KNC77457.1"/>
    </source>
</evidence>
<feature type="transmembrane region" description="Helical" evidence="8">
    <location>
        <begin position="235"/>
        <end position="255"/>
    </location>
</feature>
<gene>
    <name evidence="9" type="ORF">SARC_10084</name>
</gene>
<dbReference type="eggNOG" id="KOG3660">
    <property type="taxonomic scope" value="Eukaryota"/>
</dbReference>
<comment type="similarity">
    <text evidence="6">Belongs to the sodium:neurotransmitter symporter (SNF) (TC 2.A.22) family.</text>
</comment>
<dbReference type="OrthoDB" id="6581954at2759"/>
<feature type="transmembrane region" description="Helical" evidence="8">
    <location>
        <begin position="452"/>
        <end position="473"/>
    </location>
</feature>
<feature type="transmembrane region" description="Helical" evidence="8">
    <location>
        <begin position="285"/>
        <end position="305"/>
    </location>
</feature>
<dbReference type="Pfam" id="PF00209">
    <property type="entry name" value="SNF"/>
    <property type="match status" value="1"/>
</dbReference>
<dbReference type="STRING" id="667725.A0A0L0FKZ4"/>
<keyword evidence="3 6" id="KW-0812">Transmembrane</keyword>
<dbReference type="SUPFAM" id="SSF161070">
    <property type="entry name" value="SNF-like"/>
    <property type="match status" value="1"/>
</dbReference>
<feature type="transmembrane region" description="Helical" evidence="8">
    <location>
        <begin position="61"/>
        <end position="78"/>
    </location>
</feature>
<dbReference type="PROSITE" id="PS00610">
    <property type="entry name" value="NA_NEUROTRAN_SYMP_1"/>
    <property type="match status" value="1"/>
</dbReference>
<comment type="subcellular location">
    <subcellularLocation>
        <location evidence="1">Membrane</location>
        <topology evidence="1">Multi-pass membrane protein</topology>
    </subcellularLocation>
</comment>
<proteinExistence type="inferred from homology"/>
<keyword evidence="6" id="KW-0769">Symport</keyword>
<dbReference type="PRINTS" id="PR00176">
    <property type="entry name" value="NANEUSMPORT"/>
</dbReference>
<feature type="transmembrane region" description="Helical" evidence="8">
    <location>
        <begin position="622"/>
        <end position="647"/>
    </location>
</feature>
<feature type="transmembrane region" description="Helical" evidence="8">
    <location>
        <begin position="485"/>
        <end position="506"/>
    </location>
</feature>
<dbReference type="PANTHER" id="PTHR11616:SF240">
    <property type="entry name" value="BLOATED TUBULES, ISOFORM B-RELATED"/>
    <property type="match status" value="1"/>
</dbReference>
<dbReference type="InterPro" id="IPR000175">
    <property type="entry name" value="Na/ntran_symport"/>
</dbReference>
<evidence type="ECO:0000256" key="3">
    <source>
        <dbReference type="ARBA" id="ARBA00022692"/>
    </source>
</evidence>
<dbReference type="EMBL" id="KQ242727">
    <property type="protein sequence ID" value="KNC77457.1"/>
    <property type="molecule type" value="Genomic_DNA"/>
</dbReference>
<evidence type="ECO:0000256" key="2">
    <source>
        <dbReference type="ARBA" id="ARBA00022448"/>
    </source>
</evidence>
<feature type="region of interest" description="Disordered" evidence="7">
    <location>
        <begin position="1"/>
        <end position="27"/>
    </location>
</feature>
<dbReference type="GO" id="GO:0005886">
    <property type="term" value="C:plasma membrane"/>
    <property type="evidence" value="ECO:0007669"/>
    <property type="project" value="TreeGrafter"/>
</dbReference>
<organism evidence="9 10">
    <name type="scientific">Sphaeroforma arctica JP610</name>
    <dbReference type="NCBI Taxonomy" id="667725"/>
    <lineage>
        <taxon>Eukaryota</taxon>
        <taxon>Ichthyosporea</taxon>
        <taxon>Ichthyophonida</taxon>
        <taxon>Sphaeroforma</taxon>
    </lineage>
</organism>
<keyword evidence="2 6" id="KW-0813">Transport</keyword>
<dbReference type="AlphaFoldDB" id="A0A0L0FKZ4"/>
<feature type="transmembrane region" description="Helical" evidence="8">
    <location>
        <begin position="423"/>
        <end position="446"/>
    </location>
</feature>
<keyword evidence="5 8" id="KW-0472">Membrane</keyword>
<feature type="transmembrane region" description="Helical" evidence="8">
    <location>
        <begin position="90"/>
        <end position="110"/>
    </location>
</feature>
<sequence length="664" mass="72476">MDNPEEKTTTALNPTEKKLQQSGIPDEASQAVEVGNRDLDDDIRSDNDIIPDDTWGNRWEFILANVGAAIGLGNFWRFPFLAFDYGGGAFFIPYIIALFTTGIPLTLLEMTLSQYCQQAMCRSFGNLNERFVGMGIAALWICFIIVTYYSVIIGWSNVYLIQSFYTPMPWSARGLPPSEMITVPSNYFYDDILHLNDAAVVELGEFVWFLFLGTFVVWAAVFLILFKGVAVVGKAVWFTVLLPVFTLVVLIIYGATLDGAGDGVVKYIGTWDMSVLENGQIWVDAFGQIFFSLGISTGIMSAFASHNGRQQNIVQDGIVVAMLNSSFSFVAGFAVFLVAGHFKYETGLTWDELQGVLGGPSLIFILYPSALSLTSGWWGNVMCILFFFTVFMLGIDSAFALTESIFGNLREVRLFDRLGPLPLLAFIVTACMALATLYCFGWGLYLLDVVDAYINIGLLAVGFTEAFVVGWVYKRNDAAEIVGSKSMLALELGCLGGFLAFATIGISVGNSTDLGLGYLALASILPALAIIAIGFVLCGTFSQVGFMKGIKTASYHGLGVLIFDLNEVLTRGTGKDNWKLPAIWGLALKFFVTPLVAFLLALKFNKFGIDSGYGGYIMGYQAFGIVVLLVCAALGFAGIVLPQIVTVEKKFPETSKRHPKQIVV</sequence>
<dbReference type="PROSITE" id="PS50267">
    <property type="entry name" value="NA_NEUROTRAN_SYMP_3"/>
    <property type="match status" value="1"/>
</dbReference>
<dbReference type="PANTHER" id="PTHR11616">
    <property type="entry name" value="SODIUM/CHLORIDE DEPENDENT TRANSPORTER"/>
    <property type="match status" value="1"/>
</dbReference>
<accession>A0A0L0FKZ4</accession>
<evidence type="ECO:0000256" key="1">
    <source>
        <dbReference type="ARBA" id="ARBA00004141"/>
    </source>
</evidence>
<evidence type="ECO:0000256" key="7">
    <source>
        <dbReference type="SAM" id="MobiDB-lite"/>
    </source>
</evidence>
<evidence type="ECO:0000313" key="10">
    <source>
        <dbReference type="Proteomes" id="UP000054560"/>
    </source>
</evidence>
<feature type="transmembrane region" description="Helical" evidence="8">
    <location>
        <begin position="206"/>
        <end position="226"/>
    </location>
</feature>
<feature type="transmembrane region" description="Helical" evidence="8">
    <location>
        <begin position="377"/>
        <end position="402"/>
    </location>
</feature>
<name>A0A0L0FKZ4_9EUKA</name>
<dbReference type="GO" id="GO:0035725">
    <property type="term" value="P:sodium ion transmembrane transport"/>
    <property type="evidence" value="ECO:0007669"/>
    <property type="project" value="TreeGrafter"/>
</dbReference>
<evidence type="ECO:0000256" key="8">
    <source>
        <dbReference type="SAM" id="Phobius"/>
    </source>
</evidence>
<evidence type="ECO:0000256" key="4">
    <source>
        <dbReference type="ARBA" id="ARBA00022989"/>
    </source>
</evidence>
<dbReference type="Proteomes" id="UP000054560">
    <property type="component" value="Unassembled WGS sequence"/>
</dbReference>
<evidence type="ECO:0000256" key="6">
    <source>
        <dbReference type="RuleBase" id="RU003732"/>
    </source>
</evidence>
<feature type="transmembrane region" description="Helical" evidence="8">
    <location>
        <begin position="317"/>
        <end position="342"/>
    </location>
</feature>
<feature type="transmembrane region" description="Helical" evidence="8">
    <location>
        <begin position="581"/>
        <end position="602"/>
    </location>
</feature>
<dbReference type="GeneID" id="25910588"/>
<keyword evidence="10" id="KW-1185">Reference proteome</keyword>
<keyword evidence="4 8" id="KW-1133">Transmembrane helix</keyword>